<dbReference type="Proteomes" id="UP000186309">
    <property type="component" value="Chromosome"/>
</dbReference>
<organism evidence="2 3">
    <name type="scientific">Paludisphaera borealis</name>
    <dbReference type="NCBI Taxonomy" id="1387353"/>
    <lineage>
        <taxon>Bacteria</taxon>
        <taxon>Pseudomonadati</taxon>
        <taxon>Planctomycetota</taxon>
        <taxon>Planctomycetia</taxon>
        <taxon>Isosphaerales</taxon>
        <taxon>Isosphaeraceae</taxon>
        <taxon>Paludisphaera</taxon>
    </lineage>
</organism>
<proteinExistence type="predicted"/>
<evidence type="ECO:0000313" key="3">
    <source>
        <dbReference type="Proteomes" id="UP000186309"/>
    </source>
</evidence>
<dbReference type="EMBL" id="CP019082">
    <property type="protein sequence ID" value="APW58824.1"/>
    <property type="molecule type" value="Genomic_DNA"/>
</dbReference>
<name>A0A1U7CIR0_9BACT</name>
<evidence type="ECO:0000256" key="1">
    <source>
        <dbReference type="SAM" id="Phobius"/>
    </source>
</evidence>
<accession>A0A1U7CIR0</accession>
<reference evidence="3" key="1">
    <citation type="submission" date="2016-12" db="EMBL/GenBank/DDBJ databases">
        <title>Comparative genomics of four Isosphaeraceae planctomycetes: a common pool of plasmids and glycoside hydrolase genes.</title>
        <authorList>
            <person name="Ivanova A."/>
        </authorList>
    </citation>
    <scope>NUCLEOTIDE SEQUENCE [LARGE SCALE GENOMIC DNA]</scope>
    <source>
        <strain evidence="3">PX4</strain>
    </source>
</reference>
<protein>
    <submittedName>
        <fullName evidence="2">Uncharacterized protein</fullName>
    </submittedName>
</protein>
<feature type="transmembrane region" description="Helical" evidence="1">
    <location>
        <begin position="103"/>
        <end position="123"/>
    </location>
</feature>
<evidence type="ECO:0000313" key="2">
    <source>
        <dbReference type="EMBL" id="APW58824.1"/>
    </source>
</evidence>
<dbReference type="KEGG" id="pbor:BSF38_00228"/>
<dbReference type="AlphaFoldDB" id="A0A1U7CIR0"/>
<keyword evidence="1" id="KW-0812">Transmembrane</keyword>
<keyword evidence="1" id="KW-0472">Membrane</keyword>
<dbReference type="STRING" id="1387353.BSF38_00228"/>
<keyword evidence="1" id="KW-1133">Transmembrane helix</keyword>
<feature type="transmembrane region" description="Helical" evidence="1">
    <location>
        <begin position="20"/>
        <end position="45"/>
    </location>
</feature>
<keyword evidence="3" id="KW-1185">Reference proteome</keyword>
<gene>
    <name evidence="2" type="ORF">BSF38_00228</name>
</gene>
<feature type="transmembrane region" description="Helical" evidence="1">
    <location>
        <begin position="65"/>
        <end position="83"/>
    </location>
</feature>
<sequence length="131" mass="14565">MSDFSPSGEKVEKESTRDGFLLHVLGCALLLSLLGFVGPRLYAIYRDFGVPLPRATVNVFRASHLGAYVVPIFVALLAADRLVLKSLKRRGDADWLRFYSKSVWMGLAMLILWTLFALCVPLTTTMTRLSG</sequence>